<dbReference type="CDD" id="cd00130">
    <property type="entry name" value="PAS"/>
    <property type="match status" value="1"/>
</dbReference>
<dbReference type="SUPFAM" id="SSF55785">
    <property type="entry name" value="PYP-like sensor domain (PAS domain)"/>
    <property type="match status" value="1"/>
</dbReference>
<feature type="domain" description="PAC" evidence="3">
    <location>
        <begin position="91"/>
        <end position="143"/>
    </location>
</feature>
<keyword evidence="5" id="KW-1185">Reference proteome</keyword>
<feature type="domain" description="PAS" evidence="2">
    <location>
        <begin position="21"/>
        <end position="70"/>
    </location>
</feature>
<dbReference type="GO" id="GO:0016791">
    <property type="term" value="F:phosphatase activity"/>
    <property type="evidence" value="ECO:0007669"/>
    <property type="project" value="TreeGrafter"/>
</dbReference>
<dbReference type="PROSITE" id="PS50113">
    <property type="entry name" value="PAC"/>
    <property type="match status" value="1"/>
</dbReference>
<dbReference type="Gene3D" id="3.30.450.20">
    <property type="entry name" value="PAS domain"/>
    <property type="match status" value="1"/>
</dbReference>
<dbReference type="Pfam" id="PF07228">
    <property type="entry name" value="SpoIIE"/>
    <property type="match status" value="1"/>
</dbReference>
<dbReference type="InterPro" id="IPR036457">
    <property type="entry name" value="PPM-type-like_dom_sf"/>
</dbReference>
<dbReference type="PANTHER" id="PTHR43156:SF2">
    <property type="entry name" value="STAGE II SPORULATION PROTEIN E"/>
    <property type="match status" value="1"/>
</dbReference>
<sequence>MTPPEGLPQSWVEALLDDDPEELYQRAPCGLLSTTPDGELVRVNKTFLDWTGYRREDLVGRRSFVSLLSPGGRLYHETHYAPMLQMQGQVREVALELVRADGSRLPVLINAVLDRDPDGEPRAARVVLLDATERRRYEQELLLAKQRAEASELRARELARTLQQTLLPPAPPTIPGLDFSAAFRPAGHGAEVGGDFWDAFQIGPDDWVVVLGDVCGKGVEAAVVTSLVRHTLRAVVIGLHAPSQALAVLNEVLLVHETDRFCTVVLVRLQRQGATWRATLGSGGHPAPLLLSPGSPAVPVSGSGPLVGVLDNARFEDRRLTLGVGDKLLLFTDGVTEGRRDRELYGDARLRSCAERHRGSTEELASAVLEDVVMFQHGNPRDDVAVVALGVPG</sequence>
<dbReference type="InterPro" id="IPR001932">
    <property type="entry name" value="PPM-type_phosphatase-like_dom"/>
</dbReference>
<dbReference type="Gene3D" id="3.60.40.10">
    <property type="entry name" value="PPM-type phosphatase domain"/>
    <property type="match status" value="1"/>
</dbReference>
<dbReference type="AlphaFoldDB" id="A0A7G9R9W4"/>
<dbReference type="SUPFAM" id="SSF81606">
    <property type="entry name" value="PP2C-like"/>
    <property type="match status" value="1"/>
</dbReference>
<dbReference type="PANTHER" id="PTHR43156">
    <property type="entry name" value="STAGE II SPORULATION PROTEIN E-RELATED"/>
    <property type="match status" value="1"/>
</dbReference>
<evidence type="ECO:0000259" key="3">
    <source>
        <dbReference type="PROSITE" id="PS50113"/>
    </source>
</evidence>
<dbReference type="EMBL" id="CP060713">
    <property type="protein sequence ID" value="QNN52389.1"/>
    <property type="molecule type" value="Genomic_DNA"/>
</dbReference>
<dbReference type="InterPro" id="IPR001610">
    <property type="entry name" value="PAC"/>
</dbReference>
<dbReference type="SMART" id="SM00331">
    <property type="entry name" value="PP2C_SIG"/>
    <property type="match status" value="1"/>
</dbReference>
<dbReference type="Pfam" id="PF13426">
    <property type="entry name" value="PAS_9"/>
    <property type="match status" value="1"/>
</dbReference>
<keyword evidence="1" id="KW-0378">Hydrolase</keyword>
<name>A0A7G9R9W4_9ACTN</name>
<dbReference type="InterPro" id="IPR035965">
    <property type="entry name" value="PAS-like_dom_sf"/>
</dbReference>
<dbReference type="Proteomes" id="UP000515947">
    <property type="component" value="Chromosome"/>
</dbReference>
<evidence type="ECO:0000256" key="1">
    <source>
        <dbReference type="ARBA" id="ARBA00022801"/>
    </source>
</evidence>
<reference evidence="4 5" key="1">
    <citation type="submission" date="2020-08" db="EMBL/GenBank/DDBJ databases">
        <title>Genome sequence of Nocardioides mesophilus KACC 16243T.</title>
        <authorList>
            <person name="Hyun D.-W."/>
            <person name="Bae J.-W."/>
        </authorList>
    </citation>
    <scope>NUCLEOTIDE SEQUENCE [LARGE SCALE GENOMIC DNA]</scope>
    <source>
        <strain evidence="4 5">KACC 16243</strain>
    </source>
</reference>
<dbReference type="KEGG" id="nmes:H9L09_18215"/>
<dbReference type="RefSeq" id="WP_187578231.1">
    <property type="nucleotide sequence ID" value="NZ_CP060713.1"/>
</dbReference>
<protein>
    <submittedName>
        <fullName evidence="4">SpoIIE family protein phosphatase</fullName>
    </submittedName>
</protein>
<dbReference type="PROSITE" id="PS50112">
    <property type="entry name" value="PAS"/>
    <property type="match status" value="1"/>
</dbReference>
<evidence type="ECO:0000313" key="4">
    <source>
        <dbReference type="EMBL" id="QNN52389.1"/>
    </source>
</evidence>
<dbReference type="InterPro" id="IPR000014">
    <property type="entry name" value="PAS"/>
</dbReference>
<evidence type="ECO:0000259" key="2">
    <source>
        <dbReference type="PROSITE" id="PS50112"/>
    </source>
</evidence>
<dbReference type="NCBIfam" id="TIGR00229">
    <property type="entry name" value="sensory_box"/>
    <property type="match status" value="1"/>
</dbReference>
<dbReference type="InterPro" id="IPR000700">
    <property type="entry name" value="PAS-assoc_C"/>
</dbReference>
<dbReference type="SMART" id="SM00091">
    <property type="entry name" value="PAS"/>
    <property type="match status" value="1"/>
</dbReference>
<dbReference type="SMART" id="SM00086">
    <property type="entry name" value="PAC"/>
    <property type="match status" value="1"/>
</dbReference>
<accession>A0A7G9R9W4</accession>
<gene>
    <name evidence="4" type="ORF">H9L09_18215</name>
</gene>
<proteinExistence type="predicted"/>
<dbReference type="InterPro" id="IPR052016">
    <property type="entry name" value="Bact_Sigma-Reg"/>
</dbReference>
<evidence type="ECO:0000313" key="5">
    <source>
        <dbReference type="Proteomes" id="UP000515947"/>
    </source>
</evidence>
<organism evidence="4 5">
    <name type="scientific">Nocardioides mesophilus</name>
    <dbReference type="NCBI Taxonomy" id="433659"/>
    <lineage>
        <taxon>Bacteria</taxon>
        <taxon>Bacillati</taxon>
        <taxon>Actinomycetota</taxon>
        <taxon>Actinomycetes</taxon>
        <taxon>Propionibacteriales</taxon>
        <taxon>Nocardioidaceae</taxon>
        <taxon>Nocardioides</taxon>
    </lineage>
</organism>